<sequence length="226" mass="24783">MNSNSTAPTPPIRLMRIAGIVAVLVIIGLIIGFVPRRINRHKLLEEMHADSIPTVDVILPAASESNLGTPLPAEVQPFMQASIHAQASGYLKNWFVDIGDQVTKGQILAEIDTPELDRQLVQARAELDKAKASLDLAKITADRWTELLNISGVSKQEAAEKKADYAVKKADVEAVRANLQQLEELKKFSRVTAPFSGTITSRNTDIGQLISANNGTEFRVILFFEQ</sequence>
<organism evidence="5">
    <name type="scientific">uncultured Desulfobacterium sp</name>
    <dbReference type="NCBI Taxonomy" id="201089"/>
    <lineage>
        <taxon>Bacteria</taxon>
        <taxon>Pseudomonadati</taxon>
        <taxon>Thermodesulfobacteriota</taxon>
        <taxon>Desulfobacteria</taxon>
        <taxon>Desulfobacterales</taxon>
        <taxon>Desulfobacteriaceae</taxon>
        <taxon>Desulfobacterium</taxon>
        <taxon>environmental samples</taxon>
    </lineage>
</organism>
<dbReference type="NCBIfam" id="TIGR01730">
    <property type="entry name" value="RND_mfp"/>
    <property type="match status" value="1"/>
</dbReference>
<dbReference type="AlphaFoldDB" id="E1YGF1"/>
<dbReference type="InterPro" id="IPR058625">
    <property type="entry name" value="MdtA-like_BSH"/>
</dbReference>
<name>E1YGF1_9BACT</name>
<dbReference type="GO" id="GO:1990281">
    <property type="term" value="C:efflux pump complex"/>
    <property type="evidence" value="ECO:0007669"/>
    <property type="project" value="TreeGrafter"/>
</dbReference>
<dbReference type="PANTHER" id="PTHR30469:SF37">
    <property type="entry name" value="RAGD PROTEIN"/>
    <property type="match status" value="1"/>
</dbReference>
<reference evidence="5" key="1">
    <citation type="journal article" date="2011" name="Environ. Microbiol.">
        <title>Genomic insights into the metabolic potential of the polycyclic aromatic hydrocarbon degrading sulfate-reducing Deltaproteobacterium N47.</title>
        <authorList>
            <person name="Bergmann F."/>
            <person name="Selesi D."/>
            <person name="Weinmaier T."/>
            <person name="Tischler P."/>
            <person name="Rattei T."/>
            <person name="Meckenstock R.U."/>
        </authorList>
    </citation>
    <scope>NUCLEOTIDE SEQUENCE</scope>
</reference>
<protein>
    <submittedName>
        <fullName evidence="5">Uncharacterized protein</fullName>
    </submittedName>
</protein>
<evidence type="ECO:0000259" key="4">
    <source>
        <dbReference type="Pfam" id="PF25917"/>
    </source>
</evidence>
<dbReference type="Gene3D" id="2.40.50.100">
    <property type="match status" value="1"/>
</dbReference>
<evidence type="ECO:0000259" key="3">
    <source>
        <dbReference type="Pfam" id="PF25876"/>
    </source>
</evidence>
<evidence type="ECO:0000256" key="2">
    <source>
        <dbReference type="SAM" id="Phobius"/>
    </source>
</evidence>
<feature type="domain" description="Multidrug resistance protein MdtA-like barrel-sandwich hybrid" evidence="4">
    <location>
        <begin position="80"/>
        <end position="220"/>
    </location>
</feature>
<dbReference type="Pfam" id="PF25917">
    <property type="entry name" value="BSH_RND"/>
    <property type="match status" value="1"/>
</dbReference>
<dbReference type="InterPro" id="IPR058624">
    <property type="entry name" value="MdtA-like_HH"/>
</dbReference>
<comment type="similarity">
    <text evidence="1">Belongs to the membrane fusion protein (MFP) (TC 8.A.1) family.</text>
</comment>
<feature type="domain" description="Multidrug resistance protein MdtA-like alpha-helical hairpin" evidence="3">
    <location>
        <begin position="120"/>
        <end position="181"/>
    </location>
</feature>
<keyword evidence="2" id="KW-1133">Transmembrane helix</keyword>
<dbReference type="InterPro" id="IPR006143">
    <property type="entry name" value="RND_pump_MFP"/>
</dbReference>
<dbReference type="SUPFAM" id="SSF111369">
    <property type="entry name" value="HlyD-like secretion proteins"/>
    <property type="match status" value="1"/>
</dbReference>
<accession>E1YGF1</accession>
<dbReference type="Gene3D" id="1.10.287.470">
    <property type="entry name" value="Helix hairpin bin"/>
    <property type="match status" value="1"/>
</dbReference>
<dbReference type="EMBL" id="FR695872">
    <property type="protein sequence ID" value="CBX29645.1"/>
    <property type="molecule type" value="Genomic_DNA"/>
</dbReference>
<dbReference type="GO" id="GO:0015562">
    <property type="term" value="F:efflux transmembrane transporter activity"/>
    <property type="evidence" value="ECO:0007669"/>
    <property type="project" value="TreeGrafter"/>
</dbReference>
<proteinExistence type="inferred from homology"/>
<evidence type="ECO:0000313" key="5">
    <source>
        <dbReference type="EMBL" id="CBX29645.1"/>
    </source>
</evidence>
<dbReference type="Pfam" id="PF25876">
    <property type="entry name" value="HH_MFP_RND"/>
    <property type="match status" value="1"/>
</dbReference>
<feature type="transmembrane region" description="Helical" evidence="2">
    <location>
        <begin position="12"/>
        <end position="34"/>
    </location>
</feature>
<keyword evidence="2" id="KW-0472">Membrane</keyword>
<evidence type="ECO:0000256" key="1">
    <source>
        <dbReference type="ARBA" id="ARBA00009477"/>
    </source>
</evidence>
<dbReference type="PANTHER" id="PTHR30469">
    <property type="entry name" value="MULTIDRUG RESISTANCE PROTEIN MDTA"/>
    <property type="match status" value="1"/>
</dbReference>
<keyword evidence="2" id="KW-0812">Transmembrane</keyword>
<gene>
    <name evidence="5" type="ORF">N47_J06260</name>
</gene>